<comment type="similarity">
    <text evidence="1">Belongs to the NusB family.</text>
</comment>
<dbReference type="PANTHER" id="PTHR11078:SF3">
    <property type="entry name" value="ANTITERMINATION NUSB DOMAIN-CONTAINING PROTEIN"/>
    <property type="match status" value="1"/>
</dbReference>
<evidence type="ECO:0000313" key="7">
    <source>
        <dbReference type="EMBL" id="SVC29598.1"/>
    </source>
</evidence>
<dbReference type="PANTHER" id="PTHR11078">
    <property type="entry name" value="N UTILIZATION SUBSTANCE PROTEIN B-RELATED"/>
    <property type="match status" value="1"/>
</dbReference>
<keyword evidence="2" id="KW-0889">Transcription antitermination</keyword>
<organism evidence="7">
    <name type="scientific">marine metagenome</name>
    <dbReference type="NCBI Taxonomy" id="408172"/>
    <lineage>
        <taxon>unclassified sequences</taxon>
        <taxon>metagenomes</taxon>
        <taxon>ecological metagenomes</taxon>
    </lineage>
</organism>
<dbReference type="CDD" id="cd00619">
    <property type="entry name" value="Terminator_NusB"/>
    <property type="match status" value="1"/>
</dbReference>
<dbReference type="GO" id="GO:0031564">
    <property type="term" value="P:transcription antitermination"/>
    <property type="evidence" value="ECO:0007669"/>
    <property type="project" value="UniProtKB-KW"/>
</dbReference>
<evidence type="ECO:0000256" key="3">
    <source>
        <dbReference type="ARBA" id="ARBA00022884"/>
    </source>
</evidence>
<evidence type="ECO:0000256" key="2">
    <source>
        <dbReference type="ARBA" id="ARBA00022814"/>
    </source>
</evidence>
<gene>
    <name evidence="7" type="ORF">METZ01_LOCUS282452</name>
</gene>
<evidence type="ECO:0000256" key="1">
    <source>
        <dbReference type="ARBA" id="ARBA00005952"/>
    </source>
</evidence>
<dbReference type="InterPro" id="IPR035926">
    <property type="entry name" value="NusB-like_sf"/>
</dbReference>
<evidence type="ECO:0000256" key="5">
    <source>
        <dbReference type="ARBA" id="ARBA00023163"/>
    </source>
</evidence>
<dbReference type="HAMAP" id="MF_00073">
    <property type="entry name" value="NusB"/>
    <property type="match status" value="1"/>
</dbReference>
<name>A0A382KY74_9ZZZZ</name>
<protein>
    <recommendedName>
        <fullName evidence="6">NusB/RsmB/TIM44 domain-containing protein</fullName>
    </recommendedName>
</protein>
<reference evidence="7" key="1">
    <citation type="submission" date="2018-05" db="EMBL/GenBank/DDBJ databases">
        <authorList>
            <person name="Lanie J.A."/>
            <person name="Ng W.-L."/>
            <person name="Kazmierczak K.M."/>
            <person name="Andrzejewski T.M."/>
            <person name="Davidsen T.M."/>
            <person name="Wayne K.J."/>
            <person name="Tettelin H."/>
            <person name="Glass J.I."/>
            <person name="Rusch D."/>
            <person name="Podicherti R."/>
            <person name="Tsui H.-C.T."/>
            <person name="Winkler M.E."/>
        </authorList>
    </citation>
    <scope>NUCLEOTIDE SEQUENCE</scope>
</reference>
<dbReference type="GO" id="GO:0006353">
    <property type="term" value="P:DNA-templated transcription termination"/>
    <property type="evidence" value="ECO:0007669"/>
    <property type="project" value="InterPro"/>
</dbReference>
<keyword evidence="3" id="KW-0694">RNA-binding</keyword>
<feature type="domain" description="NusB/RsmB/TIM44" evidence="6">
    <location>
        <begin position="6"/>
        <end position="131"/>
    </location>
</feature>
<dbReference type="GO" id="GO:0003723">
    <property type="term" value="F:RNA binding"/>
    <property type="evidence" value="ECO:0007669"/>
    <property type="project" value="UniProtKB-KW"/>
</dbReference>
<dbReference type="SUPFAM" id="SSF48013">
    <property type="entry name" value="NusB-like"/>
    <property type="match status" value="1"/>
</dbReference>
<proteinExistence type="inferred from homology"/>
<dbReference type="InterPro" id="IPR011605">
    <property type="entry name" value="NusB_fam"/>
</dbReference>
<dbReference type="Gene3D" id="1.10.940.10">
    <property type="entry name" value="NusB-like"/>
    <property type="match status" value="1"/>
</dbReference>
<evidence type="ECO:0000259" key="6">
    <source>
        <dbReference type="Pfam" id="PF01029"/>
    </source>
</evidence>
<dbReference type="Pfam" id="PF01029">
    <property type="entry name" value="NusB"/>
    <property type="match status" value="1"/>
</dbReference>
<keyword evidence="5" id="KW-0804">Transcription</keyword>
<dbReference type="EMBL" id="UINC01083670">
    <property type="protein sequence ID" value="SVC29598.1"/>
    <property type="molecule type" value="Genomic_DNA"/>
</dbReference>
<dbReference type="AlphaFoldDB" id="A0A382KY74"/>
<dbReference type="NCBIfam" id="TIGR01951">
    <property type="entry name" value="nusB"/>
    <property type="match status" value="1"/>
</dbReference>
<sequence length="146" mass="16977">MGKRRSSRELALKFLYQSELNVGNIDEQMKLFLERNSLQDEVKDFMMELVKSTLKQMKEIDEIIQKFSDNWVLDRMTVIDRNILRMGTCELLFNFSTPPKVAINEAVDIAKKYGNEDSPEFINGILDKIYKEIGQKGPLPYHGLMP</sequence>
<evidence type="ECO:0000256" key="4">
    <source>
        <dbReference type="ARBA" id="ARBA00023015"/>
    </source>
</evidence>
<dbReference type="InterPro" id="IPR006027">
    <property type="entry name" value="NusB_RsmB_TIM44"/>
</dbReference>
<dbReference type="GO" id="GO:0005829">
    <property type="term" value="C:cytosol"/>
    <property type="evidence" value="ECO:0007669"/>
    <property type="project" value="TreeGrafter"/>
</dbReference>
<keyword evidence="4" id="KW-0805">Transcription regulation</keyword>
<accession>A0A382KY74</accession>